<keyword evidence="7" id="KW-0067">ATP-binding</keyword>
<sequence length="178" mass="19799">MSGTPFLRPFNRWHLRGKVVHGHGRGGTQLGFPTANLELDAATIQSLKKYSNLVIVGWGCVEGLPEHKGGPFPFAMSVGKNPHFKDVELTAEVYFIHKFESDFYGAQVRVLCLGATREQAAFTTLEDLIKTIEGDVCNTKRILAMPEYVACEKDSFVQPDTVLSPEMSVSPYYKELSE</sequence>
<evidence type="ECO:0000313" key="9">
    <source>
        <dbReference type="EMBL" id="AGU68216.1"/>
    </source>
</evidence>
<keyword evidence="9" id="KW-0418">Kinase</keyword>
<dbReference type="SUPFAM" id="SSF82114">
    <property type="entry name" value="Riboflavin kinase-like"/>
    <property type="match status" value="1"/>
</dbReference>
<comment type="pathway">
    <text evidence="1">Cofactor biosynthesis; FMN biosynthesis; FMN from riboflavin (ATP route): step 1/1.</text>
</comment>
<dbReference type="PANTHER" id="PTHR22749:SF6">
    <property type="entry name" value="RIBOFLAVIN KINASE"/>
    <property type="match status" value="1"/>
</dbReference>
<dbReference type="Gene3D" id="2.40.30.30">
    <property type="entry name" value="Riboflavin kinase-like"/>
    <property type="match status" value="1"/>
</dbReference>
<reference evidence="9" key="1">
    <citation type="journal article" date="2013" name="PLoS ONE">
        <title>Biosynthesis of vitamins and cofactors in bacterium-harbouring trypanosomatids depends on the symbiotic association as revealed by genomic analyses.</title>
        <authorList>
            <person name="Klein C.C."/>
            <person name="Alves J.M."/>
            <person name="Serrano M.G."/>
            <person name="Buck G.A."/>
            <person name="Vasconcelos A.T."/>
            <person name="Sagot M.F."/>
            <person name="Teixeira M.M."/>
            <person name="Camargo E.P."/>
            <person name="Motta M.C."/>
        </authorList>
    </citation>
    <scope>NUCLEOTIDE SEQUENCE</scope>
    <source>
        <strain evidence="9">TCC219</strain>
    </source>
</reference>
<keyword evidence="5 9" id="KW-0808">Transferase</keyword>
<evidence type="ECO:0000256" key="2">
    <source>
        <dbReference type="ARBA" id="ARBA00012105"/>
    </source>
</evidence>
<name>T1YS88_9TRYP</name>
<evidence type="ECO:0000256" key="5">
    <source>
        <dbReference type="ARBA" id="ARBA00022679"/>
    </source>
</evidence>
<evidence type="ECO:0000256" key="4">
    <source>
        <dbReference type="ARBA" id="ARBA00022643"/>
    </source>
</evidence>
<evidence type="ECO:0000256" key="3">
    <source>
        <dbReference type="ARBA" id="ARBA00022630"/>
    </source>
</evidence>
<evidence type="ECO:0000259" key="8">
    <source>
        <dbReference type="SMART" id="SM00904"/>
    </source>
</evidence>
<dbReference type="EMBL" id="KF160275">
    <property type="protein sequence ID" value="AGU68216.1"/>
    <property type="molecule type" value="Genomic_DNA"/>
</dbReference>
<dbReference type="EC" id="2.7.1.26" evidence="2"/>
<dbReference type="PANTHER" id="PTHR22749">
    <property type="entry name" value="RIBOFLAVIN KINASE/FMN ADENYLYLTRANSFERASE"/>
    <property type="match status" value="1"/>
</dbReference>
<keyword evidence="4" id="KW-0288">FMN</keyword>
<dbReference type="SMART" id="SM00904">
    <property type="entry name" value="Flavokinase"/>
    <property type="match status" value="1"/>
</dbReference>
<keyword evidence="6" id="KW-0547">Nucleotide-binding</keyword>
<dbReference type="UniPathway" id="UPA00276">
    <property type="reaction ID" value="UER00406"/>
</dbReference>
<dbReference type="GO" id="GO:0008531">
    <property type="term" value="F:riboflavin kinase activity"/>
    <property type="evidence" value="ECO:0007669"/>
    <property type="project" value="UniProtKB-EC"/>
</dbReference>
<evidence type="ECO:0000256" key="6">
    <source>
        <dbReference type="ARBA" id="ARBA00022741"/>
    </source>
</evidence>
<proteinExistence type="predicted"/>
<dbReference type="InterPro" id="IPR015865">
    <property type="entry name" value="Riboflavin_kinase_bac/euk"/>
</dbReference>
<feature type="domain" description="Riboflavin kinase" evidence="8">
    <location>
        <begin position="10"/>
        <end position="144"/>
    </location>
</feature>
<dbReference type="Pfam" id="PF01687">
    <property type="entry name" value="Flavokinase"/>
    <property type="match status" value="1"/>
</dbReference>
<dbReference type="GO" id="GO:0009398">
    <property type="term" value="P:FMN biosynthetic process"/>
    <property type="evidence" value="ECO:0007669"/>
    <property type="project" value="UniProtKB-UniPathway"/>
</dbReference>
<dbReference type="InterPro" id="IPR023468">
    <property type="entry name" value="Riboflavin_kinase"/>
</dbReference>
<dbReference type="AlphaFoldDB" id="T1YS88"/>
<evidence type="ECO:0000256" key="7">
    <source>
        <dbReference type="ARBA" id="ARBA00022840"/>
    </source>
</evidence>
<dbReference type="InterPro" id="IPR023465">
    <property type="entry name" value="Riboflavin_kinase_dom_sf"/>
</dbReference>
<dbReference type="GO" id="GO:0009231">
    <property type="term" value="P:riboflavin biosynthetic process"/>
    <property type="evidence" value="ECO:0007669"/>
    <property type="project" value="InterPro"/>
</dbReference>
<accession>T1YS88</accession>
<protein>
    <recommendedName>
        <fullName evidence="2">riboflavin kinase</fullName>
        <ecNumber evidence="2">2.7.1.26</ecNumber>
    </recommendedName>
</protein>
<dbReference type="GO" id="GO:0005524">
    <property type="term" value="F:ATP binding"/>
    <property type="evidence" value="ECO:0007669"/>
    <property type="project" value="UniProtKB-KW"/>
</dbReference>
<organism evidence="9">
    <name type="scientific">Strigomonas galati</name>
    <dbReference type="NCBI Taxonomy" id="1003336"/>
    <lineage>
        <taxon>Eukaryota</taxon>
        <taxon>Discoba</taxon>
        <taxon>Euglenozoa</taxon>
        <taxon>Kinetoplastea</taxon>
        <taxon>Metakinetoplastina</taxon>
        <taxon>Trypanosomatida</taxon>
        <taxon>Trypanosomatidae</taxon>
        <taxon>Strigomonadinae</taxon>
        <taxon>Strigomonas</taxon>
    </lineage>
</organism>
<evidence type="ECO:0000256" key="1">
    <source>
        <dbReference type="ARBA" id="ARBA00005201"/>
    </source>
</evidence>
<keyword evidence="3" id="KW-0285">Flavoprotein</keyword>